<keyword evidence="1" id="KW-0805">Transcription regulation</keyword>
<protein>
    <submittedName>
        <fullName evidence="4">ANTAR domain-containing protein</fullName>
    </submittedName>
</protein>
<reference evidence="4 5" key="1">
    <citation type="submission" date="2019-06" db="EMBL/GenBank/DDBJ databases">
        <title>Sequencing the genomes of 1000 actinobacteria strains.</title>
        <authorList>
            <person name="Klenk H.-P."/>
        </authorList>
    </citation>
    <scope>NUCLEOTIDE SEQUENCE [LARGE SCALE GENOMIC DNA]</scope>
    <source>
        <strain evidence="4 5">DSM 24683</strain>
    </source>
</reference>
<dbReference type="InterPro" id="IPR012074">
    <property type="entry name" value="GAF_ANTAR"/>
</dbReference>
<dbReference type="InterPro" id="IPR036388">
    <property type="entry name" value="WH-like_DNA-bd_sf"/>
</dbReference>
<gene>
    <name evidence="4" type="ORF">FB561_2476</name>
</gene>
<dbReference type="Gene3D" id="1.10.10.10">
    <property type="entry name" value="Winged helix-like DNA-binding domain superfamily/Winged helix DNA-binding domain"/>
    <property type="match status" value="1"/>
</dbReference>
<evidence type="ECO:0000313" key="4">
    <source>
        <dbReference type="EMBL" id="TWD81363.1"/>
    </source>
</evidence>
<comment type="caution">
    <text evidence="4">The sequence shown here is derived from an EMBL/GenBank/DDBJ whole genome shotgun (WGS) entry which is preliminary data.</text>
</comment>
<dbReference type="Proteomes" id="UP000318380">
    <property type="component" value="Unassembled WGS sequence"/>
</dbReference>
<keyword evidence="5" id="KW-1185">Reference proteome</keyword>
<dbReference type="AlphaFoldDB" id="A0A561BRI1"/>
<dbReference type="PROSITE" id="PS50921">
    <property type="entry name" value="ANTAR"/>
    <property type="match status" value="1"/>
</dbReference>
<accession>A0A561BRI1</accession>
<name>A0A561BRI1_9ACTN</name>
<evidence type="ECO:0000313" key="5">
    <source>
        <dbReference type="Proteomes" id="UP000318380"/>
    </source>
</evidence>
<dbReference type="GO" id="GO:0003723">
    <property type="term" value="F:RNA binding"/>
    <property type="evidence" value="ECO:0007669"/>
    <property type="project" value="InterPro"/>
</dbReference>
<keyword evidence="2" id="KW-0804">Transcription</keyword>
<sequence>MPGAAGSVLLCHRRRLVPTAASDPELLAADRAQAEYDEGPSVDVLKGTAAAFAADLRTAPAWPVWAPRAVELGWRTMLSLRLTSRAGHLLGVFTVAHTEPGVLGPAVAEHALTLATHLSVGLDTARIQENLRLAQDAQARVGQATGILMERFGLDADQAFRVLRRYSQDTHRKLHLVAEEVISNGGLPAAPAELGRSGWRV</sequence>
<evidence type="ECO:0000256" key="1">
    <source>
        <dbReference type="ARBA" id="ARBA00023015"/>
    </source>
</evidence>
<proteinExistence type="predicted"/>
<evidence type="ECO:0000259" key="3">
    <source>
        <dbReference type="PROSITE" id="PS50921"/>
    </source>
</evidence>
<dbReference type="Pfam" id="PF03861">
    <property type="entry name" value="ANTAR"/>
    <property type="match status" value="1"/>
</dbReference>
<organism evidence="4 5">
    <name type="scientific">Kribbella amoyensis</name>
    <dbReference type="NCBI Taxonomy" id="996641"/>
    <lineage>
        <taxon>Bacteria</taxon>
        <taxon>Bacillati</taxon>
        <taxon>Actinomycetota</taxon>
        <taxon>Actinomycetes</taxon>
        <taxon>Propionibacteriales</taxon>
        <taxon>Kribbellaceae</taxon>
        <taxon>Kribbella</taxon>
    </lineage>
</organism>
<dbReference type="PIRSF" id="PIRSF036625">
    <property type="entry name" value="GAF_ANTAR"/>
    <property type="match status" value="1"/>
</dbReference>
<dbReference type="SMART" id="SM01012">
    <property type="entry name" value="ANTAR"/>
    <property type="match status" value="1"/>
</dbReference>
<dbReference type="InterPro" id="IPR029016">
    <property type="entry name" value="GAF-like_dom_sf"/>
</dbReference>
<evidence type="ECO:0000256" key="2">
    <source>
        <dbReference type="ARBA" id="ARBA00023163"/>
    </source>
</evidence>
<dbReference type="EMBL" id="VIVK01000001">
    <property type="protein sequence ID" value="TWD81363.1"/>
    <property type="molecule type" value="Genomic_DNA"/>
</dbReference>
<dbReference type="InterPro" id="IPR005561">
    <property type="entry name" value="ANTAR"/>
</dbReference>
<feature type="domain" description="ANTAR" evidence="3">
    <location>
        <begin position="121"/>
        <end position="182"/>
    </location>
</feature>
<dbReference type="Gene3D" id="3.30.450.40">
    <property type="match status" value="1"/>
</dbReference>
<dbReference type="SUPFAM" id="SSF55781">
    <property type="entry name" value="GAF domain-like"/>
    <property type="match status" value="1"/>
</dbReference>